<dbReference type="EMBL" id="DS017029">
    <property type="protein sequence ID" value="KMU91055.1"/>
    <property type="molecule type" value="Genomic_DNA"/>
</dbReference>
<feature type="region of interest" description="Disordered" evidence="1">
    <location>
        <begin position="85"/>
        <end position="107"/>
    </location>
</feature>
<proteinExistence type="predicted"/>
<feature type="compositionally biased region" description="Basic and acidic residues" evidence="1">
    <location>
        <begin position="98"/>
        <end position="107"/>
    </location>
</feature>
<evidence type="ECO:0000256" key="1">
    <source>
        <dbReference type="SAM" id="MobiDB-lite"/>
    </source>
</evidence>
<protein>
    <submittedName>
        <fullName evidence="2">Uncharacterized protein</fullName>
    </submittedName>
</protein>
<dbReference type="AlphaFoldDB" id="A0A0J8S0W8"/>
<reference evidence="3" key="1">
    <citation type="journal article" date="2010" name="Genome Res.">
        <title>Population genomic sequencing of Coccidioides fungi reveals recent hybridization and transposon control.</title>
        <authorList>
            <person name="Neafsey D.E."/>
            <person name="Barker B.M."/>
            <person name="Sharpton T.J."/>
            <person name="Stajich J.E."/>
            <person name="Park D.J."/>
            <person name="Whiston E."/>
            <person name="Hung C.-Y."/>
            <person name="McMahan C."/>
            <person name="White J."/>
            <person name="Sykes S."/>
            <person name="Heiman D."/>
            <person name="Young S."/>
            <person name="Zeng Q."/>
            <person name="Abouelleil A."/>
            <person name="Aftuck L."/>
            <person name="Bessette D."/>
            <person name="Brown A."/>
            <person name="FitzGerald M."/>
            <person name="Lui A."/>
            <person name="Macdonald J.P."/>
            <person name="Priest M."/>
            <person name="Orbach M.J."/>
            <person name="Galgiani J.N."/>
            <person name="Kirkland T.N."/>
            <person name="Cole G.T."/>
            <person name="Birren B.W."/>
            <person name="Henn M.R."/>
            <person name="Taylor J.W."/>
            <person name="Rounsley S.D."/>
        </authorList>
    </citation>
    <scope>NUCLEOTIDE SEQUENCE [LARGE SCALE GENOMIC DNA]</scope>
    <source>
        <strain evidence="3">H538.4</strain>
    </source>
</reference>
<evidence type="ECO:0000313" key="3">
    <source>
        <dbReference type="Proteomes" id="UP000054563"/>
    </source>
</evidence>
<dbReference type="Proteomes" id="UP000054563">
    <property type="component" value="Unassembled WGS sequence"/>
</dbReference>
<evidence type="ECO:0000313" key="2">
    <source>
        <dbReference type="EMBL" id="KMU91055.1"/>
    </source>
</evidence>
<accession>A0A0J8S0W8</accession>
<gene>
    <name evidence="2" type="ORF">CIHG_08990</name>
</gene>
<name>A0A0J8S0W8_COCIT</name>
<sequence>MWPFQGMNRKQLETGWITMTRLAGEDLDGVREIHGAAGNFSIKLGIALFSNGWHFVQSTAKQGRCAWLQATASIQETFMPVGFPESSSCSIPGPSNLRADRRREREI</sequence>
<organism evidence="2 3">
    <name type="scientific">Coccidioides immitis H538.4</name>
    <dbReference type="NCBI Taxonomy" id="396776"/>
    <lineage>
        <taxon>Eukaryota</taxon>
        <taxon>Fungi</taxon>
        <taxon>Dikarya</taxon>
        <taxon>Ascomycota</taxon>
        <taxon>Pezizomycotina</taxon>
        <taxon>Eurotiomycetes</taxon>
        <taxon>Eurotiomycetidae</taxon>
        <taxon>Onygenales</taxon>
        <taxon>Onygenaceae</taxon>
        <taxon>Coccidioides</taxon>
    </lineage>
</organism>
<dbReference type="VEuPathDB" id="FungiDB:CIHG_08990"/>